<evidence type="ECO:0000256" key="1">
    <source>
        <dbReference type="ARBA" id="ARBA00005417"/>
    </source>
</evidence>
<dbReference type="AlphaFoldDB" id="A0A660HLX5"/>
<dbReference type="CDD" id="cd03255">
    <property type="entry name" value="ABC_MJ0796_LolCDE_FtsE"/>
    <property type="match status" value="1"/>
</dbReference>
<protein>
    <submittedName>
        <fullName evidence="7">Lipoprotein ABC transporter ATP-binding protein</fullName>
    </submittedName>
</protein>
<keyword evidence="8" id="KW-1185">Reference proteome</keyword>
<name>A0A660HLX5_ZIZJU</name>
<keyword evidence="7" id="KW-0449">Lipoprotein</keyword>
<feature type="domain" description="ABC transporter" evidence="6">
    <location>
        <begin position="2"/>
        <end position="235"/>
    </location>
</feature>
<accession>A0A660HLX5</accession>
<feature type="transmembrane region" description="Helical" evidence="5">
    <location>
        <begin position="302"/>
        <end position="325"/>
    </location>
</feature>
<dbReference type="PANTHER" id="PTHR42798">
    <property type="entry name" value="LIPOPROTEIN-RELEASING SYSTEM ATP-BINDING PROTEIN LOLD"/>
    <property type="match status" value="1"/>
</dbReference>
<feature type="transmembrane region" description="Helical" evidence="5">
    <location>
        <begin position="402"/>
        <end position="422"/>
    </location>
</feature>
<dbReference type="RefSeq" id="WP_121463772.1">
    <property type="nucleotide sequence ID" value="NZ_CP025121.1"/>
</dbReference>
<evidence type="ECO:0000256" key="3">
    <source>
        <dbReference type="ARBA" id="ARBA00022741"/>
    </source>
</evidence>
<dbReference type="EMBL" id="CP025121">
    <property type="protein sequence ID" value="AYJ01040.1"/>
    <property type="molecule type" value="Genomic_DNA"/>
</dbReference>
<feature type="transmembrane region" description="Helical" evidence="5">
    <location>
        <begin position="442"/>
        <end position="461"/>
    </location>
</feature>
<dbReference type="InterPro" id="IPR003439">
    <property type="entry name" value="ABC_transporter-like_ATP-bd"/>
</dbReference>
<keyword evidence="3" id="KW-0547">Nucleotide-binding</keyword>
<evidence type="ECO:0000256" key="4">
    <source>
        <dbReference type="ARBA" id="ARBA00022840"/>
    </source>
</evidence>
<evidence type="ECO:0000313" key="7">
    <source>
        <dbReference type="EMBL" id="AYJ01040.1"/>
    </source>
</evidence>
<dbReference type="InterPro" id="IPR017911">
    <property type="entry name" value="MacB-like_ATP-bd"/>
</dbReference>
<evidence type="ECO:0000259" key="6">
    <source>
        <dbReference type="PROSITE" id="PS50893"/>
    </source>
</evidence>
<dbReference type="SUPFAM" id="SSF52540">
    <property type="entry name" value="P-loop containing nucleoside triphosphate hydrolases"/>
    <property type="match status" value="1"/>
</dbReference>
<dbReference type="PROSITE" id="PS00211">
    <property type="entry name" value="ABC_TRANSPORTER_1"/>
    <property type="match status" value="1"/>
</dbReference>
<dbReference type="Proteomes" id="UP000272462">
    <property type="component" value="Chromosome"/>
</dbReference>
<dbReference type="GO" id="GO:0016887">
    <property type="term" value="F:ATP hydrolysis activity"/>
    <property type="evidence" value="ECO:0007669"/>
    <property type="project" value="InterPro"/>
</dbReference>
<keyword evidence="2" id="KW-0813">Transport</keyword>
<feature type="transmembrane region" description="Helical" evidence="5">
    <location>
        <begin position="345"/>
        <end position="367"/>
    </location>
</feature>
<dbReference type="InterPro" id="IPR017871">
    <property type="entry name" value="ABC_transporter-like_CS"/>
</dbReference>
<sequence length="483" mass="56499">MLKIQNLCKIFKDEQILKNISFNVPDKGLVFITGASGSGKSTLLYLLGGLDSSSRGDIYVHDLNITQKFNNEKLNSYRNNFVSFIFQEFNLLEELTVYDNIKITCELQNKNIDTDKIEQILQKLEINNLKFRKINQLSGGQKQRVGIVRALLKNSKMILVDEPTSNLDEQTGQQVFDLFKEISKDKLVIVNTHDKENALKYGDRLIELKNGSIIKDISKKLNVEPIVDNDKKYYTKEEMLELLKNKDILEEKANFEKTPIKIFSSDVKDFSNSLDNVSSESYLTFSSAISFTKNTFKNSKKLYFRAIMSIGFPGCLLIISTILFFNLFIDKNFRDLRDELTMAHYFLFFVFYLILFLNSLFQLNYIIKNRMEFKKKEIGILQSLGAFKKDIKKIFRIFSFKLSFFQSLGVHLTLVICYFAYFNNDADTFLLEKLKIHFVINLIFYFLLSYLYPLFINMLTIKYHINKLFRKNPYPLSIILDRK</sequence>
<dbReference type="PROSITE" id="PS50893">
    <property type="entry name" value="ABC_TRANSPORTER_2"/>
    <property type="match status" value="1"/>
</dbReference>
<dbReference type="Pfam" id="PF00005">
    <property type="entry name" value="ABC_tran"/>
    <property type="match status" value="1"/>
</dbReference>
<evidence type="ECO:0000256" key="5">
    <source>
        <dbReference type="SAM" id="Phobius"/>
    </source>
</evidence>
<organism evidence="7 8">
    <name type="scientific">Ziziphus jujuba witches'-broom phytoplasma</name>
    <dbReference type="NCBI Taxonomy" id="135727"/>
    <lineage>
        <taxon>Bacteria</taxon>
        <taxon>Bacillati</taxon>
        <taxon>Mycoplasmatota</taxon>
        <taxon>Mollicutes</taxon>
        <taxon>Acholeplasmatales</taxon>
        <taxon>Acholeplasmataceae</taxon>
        <taxon>Candidatus Phytoplasma</taxon>
        <taxon>16SrV (Elm yellows group)</taxon>
    </lineage>
</organism>
<gene>
    <name evidence="7" type="ORF">CWO85_00600</name>
</gene>
<dbReference type="InterPro" id="IPR003593">
    <property type="entry name" value="AAA+_ATPase"/>
</dbReference>
<evidence type="ECO:0000256" key="2">
    <source>
        <dbReference type="ARBA" id="ARBA00022448"/>
    </source>
</evidence>
<keyword evidence="5" id="KW-0812">Transmembrane</keyword>
<dbReference type="GO" id="GO:0005524">
    <property type="term" value="F:ATP binding"/>
    <property type="evidence" value="ECO:0007669"/>
    <property type="project" value="UniProtKB-KW"/>
</dbReference>
<keyword evidence="4 7" id="KW-0067">ATP-binding</keyword>
<comment type="similarity">
    <text evidence="1">Belongs to the ABC transporter superfamily.</text>
</comment>
<proteinExistence type="inferred from homology"/>
<evidence type="ECO:0000313" key="8">
    <source>
        <dbReference type="Proteomes" id="UP000272462"/>
    </source>
</evidence>
<dbReference type="PANTHER" id="PTHR42798:SF2">
    <property type="entry name" value="ABC TRANSPORTER ATP-BINDING PROTEIN MG467-RELATED"/>
    <property type="match status" value="1"/>
</dbReference>
<dbReference type="InterPro" id="IPR027417">
    <property type="entry name" value="P-loop_NTPase"/>
</dbReference>
<dbReference type="Gene3D" id="3.40.50.300">
    <property type="entry name" value="P-loop containing nucleotide triphosphate hydrolases"/>
    <property type="match status" value="1"/>
</dbReference>
<dbReference type="KEGG" id="pzi:CWO85_00600"/>
<keyword evidence="5" id="KW-1133">Transmembrane helix</keyword>
<dbReference type="SMART" id="SM00382">
    <property type="entry name" value="AAA"/>
    <property type="match status" value="1"/>
</dbReference>
<reference evidence="7 8" key="1">
    <citation type="journal article" date="2018" name="BMC Genomics">
        <title>Comparative genome analysis of jujube witches'-broom Phytoplasma, an obligate pathogen that causes jujube witches'-broom disease.</title>
        <authorList>
            <person name="Wang J."/>
            <person name="Song L."/>
            <person name="Jiao Q."/>
            <person name="Yang S."/>
            <person name="Gao R."/>
            <person name="Lu X."/>
            <person name="Zhou G."/>
        </authorList>
    </citation>
    <scope>NUCLEOTIDE SEQUENCE [LARGE SCALE GENOMIC DNA]</scope>
    <source>
        <strain evidence="7">Jwb-nky</strain>
    </source>
</reference>
<keyword evidence="5" id="KW-0472">Membrane</keyword>
<dbReference type="OrthoDB" id="385899at2"/>